<dbReference type="Proteomes" id="UP000075714">
    <property type="component" value="Unassembled WGS sequence"/>
</dbReference>
<dbReference type="Gene3D" id="2.120.10.80">
    <property type="entry name" value="Kelch-type beta propeller"/>
    <property type="match status" value="1"/>
</dbReference>
<reference evidence="2" key="1">
    <citation type="journal article" date="2016" name="Nat. Commun.">
        <title>The Gonium pectorale genome demonstrates co-option of cell cycle regulation during the evolution of multicellularity.</title>
        <authorList>
            <person name="Hanschen E.R."/>
            <person name="Marriage T.N."/>
            <person name="Ferris P.J."/>
            <person name="Hamaji T."/>
            <person name="Toyoda A."/>
            <person name="Fujiyama A."/>
            <person name="Neme R."/>
            <person name="Noguchi H."/>
            <person name="Minakuchi Y."/>
            <person name="Suzuki M."/>
            <person name="Kawai-Toyooka H."/>
            <person name="Smith D.R."/>
            <person name="Sparks H."/>
            <person name="Anderson J."/>
            <person name="Bakaric R."/>
            <person name="Luria V."/>
            <person name="Karger A."/>
            <person name="Kirschner M.W."/>
            <person name="Durand P.M."/>
            <person name="Michod R.E."/>
            <person name="Nozaki H."/>
            <person name="Olson B.J."/>
        </authorList>
    </citation>
    <scope>NUCLEOTIDE SEQUENCE [LARGE SCALE GENOMIC DNA]</scope>
    <source>
        <strain evidence="2">NIES-2863</strain>
    </source>
</reference>
<dbReference type="STRING" id="33097.A0A150G8J9"/>
<dbReference type="SUPFAM" id="SSF117281">
    <property type="entry name" value="Kelch motif"/>
    <property type="match status" value="1"/>
</dbReference>
<dbReference type="OrthoDB" id="10251809at2759"/>
<evidence type="ECO:0000313" key="1">
    <source>
        <dbReference type="EMBL" id="KXZ45885.1"/>
    </source>
</evidence>
<proteinExistence type="predicted"/>
<dbReference type="EMBL" id="LSYV01000050">
    <property type="protein sequence ID" value="KXZ45885.1"/>
    <property type="molecule type" value="Genomic_DNA"/>
</dbReference>
<evidence type="ECO:0000313" key="2">
    <source>
        <dbReference type="Proteomes" id="UP000075714"/>
    </source>
</evidence>
<name>A0A150G8J9_GONPE</name>
<accession>A0A150G8J9</accession>
<dbReference type="InterPro" id="IPR015915">
    <property type="entry name" value="Kelch-typ_b-propeller"/>
</dbReference>
<comment type="caution">
    <text evidence="1">The sequence shown here is derived from an EMBL/GenBank/DDBJ whole genome shotgun (WGS) entry which is preliminary data.</text>
</comment>
<dbReference type="Pfam" id="PF24681">
    <property type="entry name" value="Kelch_KLHDC2_KLHL20_DRC7"/>
    <property type="match status" value="1"/>
</dbReference>
<protein>
    <submittedName>
        <fullName evidence="1">Uncharacterized protein</fullName>
    </submittedName>
</protein>
<keyword evidence="2" id="KW-1185">Reference proteome</keyword>
<gene>
    <name evidence="1" type="ORF">GPECTOR_49g469</name>
</gene>
<organism evidence="1 2">
    <name type="scientific">Gonium pectorale</name>
    <name type="common">Green alga</name>
    <dbReference type="NCBI Taxonomy" id="33097"/>
    <lineage>
        <taxon>Eukaryota</taxon>
        <taxon>Viridiplantae</taxon>
        <taxon>Chlorophyta</taxon>
        <taxon>core chlorophytes</taxon>
        <taxon>Chlorophyceae</taxon>
        <taxon>CS clade</taxon>
        <taxon>Chlamydomonadales</taxon>
        <taxon>Volvocaceae</taxon>
        <taxon>Gonium</taxon>
    </lineage>
</organism>
<dbReference type="PANTHER" id="PTHR23244">
    <property type="entry name" value="KELCH REPEAT DOMAIN"/>
    <property type="match status" value="1"/>
</dbReference>
<sequence>MVQASPAKPGTMSWDCAAPSKWRHVNVRSNEPHKQLKLERASHTATVVDSCVYIVAGRKGSTFYADLLRFDTATHTWSVLCPAIPNGFRPRANHTATLVGGRQIWVVAGSDSEDVLGDVHVYDVPSGTWSKPQLTWVAACRGPVAPGG</sequence>
<dbReference type="AlphaFoldDB" id="A0A150G8J9"/>
<dbReference type="PANTHER" id="PTHR23244:SF471">
    <property type="entry name" value="GUANINE NUCLEOTIDE-BINDING PROTEIN SUBUNIT BETA 1-RELATED"/>
    <property type="match status" value="1"/>
</dbReference>